<geneLocation type="plasmid" evidence="7 8">
    <name>pSSP59</name>
</geneLocation>
<sequence>MEKPQGFSIPIRKSLTEQILYAGVPREIAILNVTLAAVFALGLRAVYLVVINLLIHYVAYVRTKKDPQFFECFRRHFKQKEYYSS</sequence>
<name>A0A1U7M9W9_9FIRM</name>
<dbReference type="AlphaFoldDB" id="A0A1U7M9W9"/>
<evidence type="ECO:0000256" key="1">
    <source>
        <dbReference type="ARBA" id="ARBA00004370"/>
    </source>
</evidence>
<evidence type="ECO:0000256" key="2">
    <source>
        <dbReference type="ARBA" id="ARBA00022692"/>
    </source>
</evidence>
<protein>
    <submittedName>
        <fullName evidence="6">Type IV secretory pathway, VirB3-like protein</fullName>
    </submittedName>
</protein>
<reference evidence="7" key="2">
    <citation type="submission" date="2024-03" db="EMBL/GenBank/DDBJ databases">
        <title>Complete genome sequence of Sporomusa sphaeroides DSM 2875T isolated from mud of the Leine river and Sporomusa ovata DSM 2662T isolated from sugar beet leaf silage.</title>
        <authorList>
            <person name="Boeer T."/>
            <person name="Lueschen A."/>
            <person name="Daniel R."/>
            <person name="Poehlein A."/>
        </authorList>
    </citation>
    <scope>NUCLEOTIDE SEQUENCE</scope>
    <source>
        <strain evidence="7">DSM 2875</strain>
        <plasmid evidence="7">pSSP59</plasmid>
    </source>
</reference>
<evidence type="ECO:0000313" key="9">
    <source>
        <dbReference type="Proteomes" id="UP000245702"/>
    </source>
</evidence>
<dbReference type="RefSeq" id="WP_075758121.1">
    <property type="nucleotide sequence ID" value="NZ_CP146992.1"/>
</dbReference>
<evidence type="ECO:0000313" key="7">
    <source>
        <dbReference type="EMBL" id="WXA41916.1"/>
    </source>
</evidence>
<evidence type="ECO:0000256" key="4">
    <source>
        <dbReference type="ARBA" id="ARBA00023136"/>
    </source>
</evidence>
<keyword evidence="9" id="KW-1185">Reference proteome</keyword>
<feature type="transmembrane region" description="Helical" evidence="5">
    <location>
        <begin position="28"/>
        <end position="55"/>
    </location>
</feature>
<dbReference type="InterPro" id="IPR007792">
    <property type="entry name" value="T4SS_VirB3/TrbD/AvhB"/>
</dbReference>
<dbReference type="OrthoDB" id="9801524at2"/>
<keyword evidence="7" id="KW-0614">Plasmid</keyword>
<dbReference type="Pfam" id="PF05101">
    <property type="entry name" value="VirB3"/>
    <property type="match status" value="1"/>
</dbReference>
<dbReference type="Proteomes" id="UP000245702">
    <property type="component" value="Unassembled WGS sequence"/>
</dbReference>
<dbReference type="KEGG" id="ssph:SPSPH_047280"/>
<keyword evidence="2 5" id="KW-0812">Transmembrane</keyword>
<dbReference type="Proteomes" id="UP000186950">
    <property type="component" value="Plasmid pSSP59"/>
</dbReference>
<comment type="subcellular location">
    <subcellularLocation>
        <location evidence="1">Membrane</location>
    </subcellularLocation>
</comment>
<dbReference type="EMBL" id="CP146992">
    <property type="protein sequence ID" value="WXA41916.1"/>
    <property type="molecule type" value="Genomic_DNA"/>
</dbReference>
<proteinExistence type="predicted"/>
<evidence type="ECO:0000256" key="3">
    <source>
        <dbReference type="ARBA" id="ARBA00022989"/>
    </source>
</evidence>
<keyword evidence="3 5" id="KW-1133">Transmembrane helix</keyword>
<keyword evidence="4 5" id="KW-0472">Membrane</keyword>
<accession>A0A1U7M9W9</accession>
<organism evidence="7 8">
    <name type="scientific">Sporomusa sphaeroides DSM 2875</name>
    <dbReference type="NCBI Taxonomy" id="1337886"/>
    <lineage>
        <taxon>Bacteria</taxon>
        <taxon>Bacillati</taxon>
        <taxon>Bacillota</taxon>
        <taxon>Negativicutes</taxon>
        <taxon>Selenomonadales</taxon>
        <taxon>Sporomusaceae</taxon>
        <taxon>Sporomusa</taxon>
    </lineage>
</organism>
<reference evidence="6 9" key="1">
    <citation type="submission" date="2016-01" db="EMBL/GenBank/DDBJ databases">
        <authorList>
            <person name="Brown R."/>
        </authorList>
    </citation>
    <scope>NUCLEOTIDE SEQUENCE [LARGE SCALE GENOMIC DNA]</scope>
    <source>
        <strain evidence="6">Sporomusa sphaeroides DSM 2875</strain>
    </source>
</reference>
<evidence type="ECO:0000313" key="8">
    <source>
        <dbReference type="Proteomes" id="UP000186950"/>
    </source>
</evidence>
<evidence type="ECO:0000256" key="5">
    <source>
        <dbReference type="SAM" id="Phobius"/>
    </source>
</evidence>
<dbReference type="EMBL" id="FCOW01000038">
    <property type="protein sequence ID" value="CVK21533.1"/>
    <property type="molecule type" value="Genomic_DNA"/>
</dbReference>
<evidence type="ECO:0000313" key="6">
    <source>
        <dbReference type="EMBL" id="CVK21533.1"/>
    </source>
</evidence>
<gene>
    <name evidence="7" type="ORF">SPSPH_047280</name>
    <name evidence="6" type="ORF">SSPH_04225</name>
</gene>
<dbReference type="GO" id="GO:0016020">
    <property type="term" value="C:membrane"/>
    <property type="evidence" value="ECO:0007669"/>
    <property type="project" value="UniProtKB-SubCell"/>
</dbReference>